<gene>
    <name evidence="2" type="ORF">Ssi02_18850</name>
</gene>
<dbReference type="Pfam" id="PF13279">
    <property type="entry name" value="4HBT_2"/>
    <property type="match status" value="1"/>
</dbReference>
<dbReference type="RefSeq" id="WP_239128735.1">
    <property type="nucleotide sequence ID" value="NZ_BOOW01000010.1"/>
</dbReference>
<protein>
    <recommendedName>
        <fullName evidence="4">Acyl-CoA thioester hydrolase</fullName>
    </recommendedName>
</protein>
<proteinExistence type="predicted"/>
<dbReference type="CDD" id="cd00586">
    <property type="entry name" value="4HBT"/>
    <property type="match status" value="1"/>
</dbReference>
<keyword evidence="3" id="KW-1185">Reference proteome</keyword>
<accession>A0A919VB12</accession>
<reference evidence="2" key="1">
    <citation type="submission" date="2021-01" db="EMBL/GenBank/DDBJ databases">
        <title>Whole genome shotgun sequence of Sinosporangium siamense NBRC 109515.</title>
        <authorList>
            <person name="Komaki H."/>
            <person name="Tamura T."/>
        </authorList>
    </citation>
    <scope>NUCLEOTIDE SEQUENCE</scope>
    <source>
        <strain evidence="2">NBRC 109515</strain>
    </source>
</reference>
<dbReference type="SUPFAM" id="SSF54637">
    <property type="entry name" value="Thioesterase/thiol ester dehydrase-isomerase"/>
    <property type="match status" value="1"/>
</dbReference>
<dbReference type="PANTHER" id="PTHR31793:SF24">
    <property type="entry name" value="LONG-CHAIN ACYL-COA THIOESTERASE FADM"/>
    <property type="match status" value="1"/>
</dbReference>
<dbReference type="Proteomes" id="UP000606172">
    <property type="component" value="Unassembled WGS sequence"/>
</dbReference>
<dbReference type="InterPro" id="IPR029069">
    <property type="entry name" value="HotDog_dom_sf"/>
</dbReference>
<comment type="caution">
    <text evidence="2">The sequence shown here is derived from an EMBL/GenBank/DDBJ whole genome shotgun (WGS) entry which is preliminary data.</text>
</comment>
<evidence type="ECO:0000256" key="1">
    <source>
        <dbReference type="SAM" id="MobiDB-lite"/>
    </source>
</evidence>
<feature type="region of interest" description="Disordered" evidence="1">
    <location>
        <begin position="1"/>
        <end position="103"/>
    </location>
</feature>
<evidence type="ECO:0008006" key="4">
    <source>
        <dbReference type="Google" id="ProtNLM"/>
    </source>
</evidence>
<dbReference type="AlphaFoldDB" id="A0A919VB12"/>
<dbReference type="Gene3D" id="3.10.129.10">
    <property type="entry name" value="Hotdog Thioesterase"/>
    <property type="match status" value="1"/>
</dbReference>
<evidence type="ECO:0000313" key="3">
    <source>
        <dbReference type="Proteomes" id="UP000606172"/>
    </source>
</evidence>
<dbReference type="PANTHER" id="PTHR31793">
    <property type="entry name" value="4-HYDROXYBENZOYL-COA THIOESTERASE FAMILY MEMBER"/>
    <property type="match status" value="1"/>
</dbReference>
<organism evidence="2 3">
    <name type="scientific">Sinosporangium siamense</name>
    <dbReference type="NCBI Taxonomy" id="1367973"/>
    <lineage>
        <taxon>Bacteria</taxon>
        <taxon>Bacillati</taxon>
        <taxon>Actinomycetota</taxon>
        <taxon>Actinomycetes</taxon>
        <taxon>Streptosporangiales</taxon>
        <taxon>Streptosporangiaceae</taxon>
        <taxon>Sinosporangium</taxon>
    </lineage>
</organism>
<feature type="compositionally biased region" description="Basic and acidic residues" evidence="1">
    <location>
        <begin position="40"/>
        <end position="63"/>
    </location>
</feature>
<feature type="compositionally biased region" description="Basic and acidic residues" evidence="1">
    <location>
        <begin position="75"/>
        <end position="92"/>
    </location>
</feature>
<dbReference type="GO" id="GO:0047617">
    <property type="term" value="F:fatty acyl-CoA hydrolase activity"/>
    <property type="evidence" value="ECO:0007669"/>
    <property type="project" value="TreeGrafter"/>
</dbReference>
<dbReference type="EMBL" id="BOOW01000010">
    <property type="protein sequence ID" value="GII91654.1"/>
    <property type="molecule type" value="Genomic_DNA"/>
</dbReference>
<dbReference type="InterPro" id="IPR050563">
    <property type="entry name" value="4-hydroxybenzoyl-CoA_TE"/>
</dbReference>
<name>A0A919VB12_9ACTN</name>
<sequence length="238" mass="26630">MTDAIGERSAPALDERAGAAIAPGAADTLPGAGTSPDVAISHDHDHEHDHGHDHEHDHEHEGEATPYGMSPLAPEPRDQEPKREQARYKQEQTHPQAPEGGQPHLLLRQVRFADIDSLGHVNNVRFLDYLEDARMALLYVDPAQAGGQPYRGFVVLKHEIHYRRPLTLRPDPVTVETWVSDLAGVTFTFHHEIRDDTEVFVRASTAMAAYNAETAKPRRLSPDERAYLRKFAVDRPSR</sequence>
<evidence type="ECO:0000313" key="2">
    <source>
        <dbReference type="EMBL" id="GII91654.1"/>
    </source>
</evidence>